<feature type="domain" description="ESF1 RRM" evidence="6">
    <location>
        <begin position="156"/>
        <end position="291"/>
    </location>
</feature>
<evidence type="ECO:0000259" key="6">
    <source>
        <dbReference type="Pfam" id="PF25121"/>
    </source>
</evidence>
<dbReference type="EMBL" id="CMVM020000001">
    <property type="status" value="NOT_ANNOTATED_CDS"/>
    <property type="molecule type" value="Genomic_DNA"/>
</dbReference>
<dbReference type="InterPro" id="IPR056750">
    <property type="entry name" value="RRM_ESF1"/>
</dbReference>
<keyword evidence="3" id="KW-0175">Coiled coil</keyword>
<dbReference type="Pfam" id="PF08159">
    <property type="entry name" value="NUC153"/>
    <property type="match status" value="1"/>
</dbReference>
<dbReference type="AlphaFoldDB" id="A0A8R1TKW5"/>
<evidence type="ECO:0000256" key="1">
    <source>
        <dbReference type="ARBA" id="ARBA00004604"/>
    </source>
</evidence>
<dbReference type="InterPro" id="IPR039754">
    <property type="entry name" value="Esf1"/>
</dbReference>
<feature type="domain" description="NUC153" evidence="5">
    <location>
        <begin position="474"/>
        <end position="497"/>
    </location>
</feature>
<dbReference type="OMA" id="DHDFAID"/>
<accession>A0A8R1TKW5</accession>
<evidence type="ECO:0000259" key="5">
    <source>
        <dbReference type="Pfam" id="PF08159"/>
    </source>
</evidence>
<dbReference type="PANTHER" id="PTHR12202:SF0">
    <property type="entry name" value="ESF1 HOMOLOG"/>
    <property type="match status" value="1"/>
</dbReference>
<keyword evidence="4" id="KW-0539">Nucleus</keyword>
<keyword evidence="8" id="KW-1185">Reference proteome</keyword>
<name>A0A8R1TKW5_ONCVO</name>
<reference evidence="8" key="1">
    <citation type="submission" date="2013-10" db="EMBL/GenBank/DDBJ databases">
        <title>Genome sequencing of Onchocerca volvulus.</title>
        <authorList>
            <person name="Cotton J."/>
            <person name="Tsai J."/>
            <person name="Stanley E."/>
            <person name="Tracey A."/>
            <person name="Holroyd N."/>
            <person name="Lustigman S."/>
            <person name="Berriman M."/>
        </authorList>
    </citation>
    <scope>NUCLEOTIDE SEQUENCE</scope>
</reference>
<comment type="similarity">
    <text evidence="2">Belongs to the ESF1 family.</text>
</comment>
<protein>
    <submittedName>
        <fullName evidence="7">NUC153 domain-containing protein</fullName>
    </submittedName>
</protein>
<dbReference type="GO" id="GO:0006364">
    <property type="term" value="P:rRNA processing"/>
    <property type="evidence" value="ECO:0007669"/>
    <property type="project" value="InterPro"/>
</dbReference>
<evidence type="ECO:0000313" key="7">
    <source>
        <dbReference type="EnsemblMetazoa" id="OVOC11630.1"/>
    </source>
</evidence>
<evidence type="ECO:0000256" key="2">
    <source>
        <dbReference type="ARBA" id="ARBA00009087"/>
    </source>
</evidence>
<sequence length="542" mass="62626">MDDERFKTVLSDPRFDALPRKERKVVIDERFKDMLGSEKFASKSNVDMRGRCVNLKPTNDLNVLYELPNDDATSDVELEEKKRIKLDLARGTGNITSSDDDSSSEWELEEAILLICENLLYFRFYENIPNVIQAENETHYWGETDRDACRVEWASRRLALCNMEWDRISATDIFVLISSFKPPAPAAIRSVTIYRSGFGEKRLEEEERMGPKLAKLNKPIEDTEEMDEKTREAMRAYQLERMRYYYAIIECDGVETASCLYEACDGVEFESSAIRLDLRFVPDDMTFESNTVKEQITEEDINLNAFKPKNFESAALSKSSAKLTWDETDPERIKAERDAFLPDANLDQVQHLLAPCSSDEENTEIEKNVILLKEVETEASKKADSMIEVTWDVETMDDTILDNKKKKSNEPTPWEKYLEKRKAKRKERKAMIADLKKKQKAEIVENIAENSVKSSAKIKLKKDVKNDESDYINDERFKALYSNSAFAVDQSHPLFKSSKLALRQAEEKQKRRANSLIEDSVETLANKLKRKAEDVKKFKKTC</sequence>
<organism evidence="7 8">
    <name type="scientific">Onchocerca volvulus</name>
    <dbReference type="NCBI Taxonomy" id="6282"/>
    <lineage>
        <taxon>Eukaryota</taxon>
        <taxon>Metazoa</taxon>
        <taxon>Ecdysozoa</taxon>
        <taxon>Nematoda</taxon>
        <taxon>Chromadorea</taxon>
        <taxon>Rhabditida</taxon>
        <taxon>Spirurina</taxon>
        <taxon>Spiruromorpha</taxon>
        <taxon>Filarioidea</taxon>
        <taxon>Onchocercidae</taxon>
        <taxon>Onchocerca</taxon>
    </lineage>
</organism>
<reference evidence="7" key="2">
    <citation type="submission" date="2022-06" db="UniProtKB">
        <authorList>
            <consortium name="EnsemblMetazoa"/>
        </authorList>
    </citation>
    <scope>IDENTIFICATION</scope>
</reference>
<dbReference type="PANTHER" id="PTHR12202">
    <property type="entry name" value="ESF1 HOMOLOG"/>
    <property type="match status" value="1"/>
</dbReference>
<dbReference type="Proteomes" id="UP000024404">
    <property type="component" value="Unassembled WGS sequence"/>
</dbReference>
<dbReference type="GO" id="GO:0003723">
    <property type="term" value="F:RNA binding"/>
    <property type="evidence" value="ECO:0007669"/>
    <property type="project" value="TreeGrafter"/>
</dbReference>
<comment type="subcellular location">
    <subcellularLocation>
        <location evidence="1">Nucleus</location>
        <location evidence="1">Nucleolus</location>
    </subcellularLocation>
</comment>
<dbReference type="InterPro" id="IPR012580">
    <property type="entry name" value="NUC153"/>
</dbReference>
<dbReference type="GO" id="GO:0005730">
    <property type="term" value="C:nucleolus"/>
    <property type="evidence" value="ECO:0007669"/>
    <property type="project" value="UniProtKB-SubCell"/>
</dbReference>
<proteinExistence type="inferred from homology"/>
<evidence type="ECO:0000256" key="3">
    <source>
        <dbReference type="ARBA" id="ARBA00023054"/>
    </source>
</evidence>
<dbReference type="EnsemblMetazoa" id="OVOC11630.1">
    <property type="protein sequence ID" value="OVOC11630.1"/>
    <property type="gene ID" value="WBGene00248439"/>
</dbReference>
<evidence type="ECO:0000256" key="4">
    <source>
        <dbReference type="ARBA" id="ARBA00023242"/>
    </source>
</evidence>
<dbReference type="Pfam" id="PF25121">
    <property type="entry name" value="RRM_ESF1"/>
    <property type="match status" value="1"/>
</dbReference>
<evidence type="ECO:0000313" key="8">
    <source>
        <dbReference type="Proteomes" id="UP000024404"/>
    </source>
</evidence>